<evidence type="ECO:0000256" key="1">
    <source>
        <dbReference type="ARBA" id="ARBA00022694"/>
    </source>
</evidence>
<sequence>MKQPDRPGSLRFGITVGKRNSPRSVDRALVKRVLRESARHEAGEILARMNETEGLDVSLRLKTPLVEAGGREAVRALKLTLRADADALLRRLVARLAERTKGAPTC</sequence>
<keyword evidence="2" id="KW-0540">Nuclease</keyword>
<keyword evidence="1" id="KW-0819">tRNA processing</keyword>
<evidence type="ECO:0000256" key="5">
    <source>
        <dbReference type="ARBA" id="ARBA00022884"/>
    </source>
</evidence>
<dbReference type="Proteomes" id="UP000271003">
    <property type="component" value="Chromosome"/>
</dbReference>
<accession>A0A2Z6I7E3</accession>
<dbReference type="KEGG" id="sutt:SUTMEG_02040"/>
<dbReference type="SUPFAM" id="SSF54211">
    <property type="entry name" value="Ribosomal protein S5 domain 2-like"/>
    <property type="match status" value="1"/>
</dbReference>
<evidence type="ECO:0000256" key="4">
    <source>
        <dbReference type="ARBA" id="ARBA00022801"/>
    </source>
</evidence>
<evidence type="ECO:0000256" key="3">
    <source>
        <dbReference type="ARBA" id="ARBA00022759"/>
    </source>
</evidence>
<reference evidence="6 7" key="1">
    <citation type="journal article" date="2018" name="Int. J. Syst. Evol. Microbiol.">
        <title>Mesosutterella multiformis gen. nov., sp. nov., a member of the family Sutterellaceae and Sutterella megalosphaeroides sp. nov., isolated from human faeces.</title>
        <authorList>
            <person name="Sakamoto M."/>
            <person name="Ikeyama N."/>
            <person name="Kunihiro T."/>
            <person name="Iino T."/>
            <person name="Yuki M."/>
            <person name="Ohkuma M."/>
        </authorList>
    </citation>
    <scope>NUCLEOTIDE SEQUENCE [LARGE SCALE GENOMIC DNA]</scope>
    <source>
        <strain evidence="6 7">6FBBBH3</strain>
    </source>
</reference>
<keyword evidence="5" id="KW-0694">RNA-binding</keyword>
<keyword evidence="3" id="KW-0255">Endonuclease</keyword>
<keyword evidence="7" id="KW-1185">Reference proteome</keyword>
<dbReference type="AlphaFoldDB" id="A0A2Z6I7E3"/>
<evidence type="ECO:0000313" key="6">
    <source>
        <dbReference type="EMBL" id="BBF22313.1"/>
    </source>
</evidence>
<dbReference type="InterPro" id="IPR014721">
    <property type="entry name" value="Ribsml_uS5_D2-typ_fold_subgr"/>
</dbReference>
<dbReference type="Pfam" id="PF00825">
    <property type="entry name" value="Ribonuclease_P"/>
    <property type="match status" value="1"/>
</dbReference>
<organism evidence="6 7">
    <name type="scientific">Sutterella megalosphaeroides</name>
    <dbReference type="NCBI Taxonomy" id="2494234"/>
    <lineage>
        <taxon>Bacteria</taxon>
        <taxon>Pseudomonadati</taxon>
        <taxon>Pseudomonadota</taxon>
        <taxon>Betaproteobacteria</taxon>
        <taxon>Burkholderiales</taxon>
        <taxon>Sutterellaceae</taxon>
        <taxon>Sutterella</taxon>
    </lineage>
</organism>
<dbReference type="InterPro" id="IPR000100">
    <property type="entry name" value="RNase_P"/>
</dbReference>
<dbReference type="GO" id="GO:0008033">
    <property type="term" value="P:tRNA processing"/>
    <property type="evidence" value="ECO:0007669"/>
    <property type="project" value="UniProtKB-KW"/>
</dbReference>
<proteinExistence type="predicted"/>
<dbReference type="GO" id="GO:0000049">
    <property type="term" value="F:tRNA binding"/>
    <property type="evidence" value="ECO:0007669"/>
    <property type="project" value="InterPro"/>
</dbReference>
<dbReference type="Gene3D" id="3.30.230.10">
    <property type="match status" value="1"/>
</dbReference>
<gene>
    <name evidence="6" type="ORF">SUTMEG_02040</name>
</gene>
<protein>
    <submittedName>
        <fullName evidence="6">Uncharacterized protein</fullName>
    </submittedName>
</protein>
<dbReference type="EMBL" id="AP018786">
    <property type="protein sequence ID" value="BBF22313.1"/>
    <property type="molecule type" value="Genomic_DNA"/>
</dbReference>
<name>A0A2Z6I7E3_9BURK</name>
<keyword evidence="4" id="KW-0378">Hydrolase</keyword>
<dbReference type="GO" id="GO:0004526">
    <property type="term" value="F:ribonuclease P activity"/>
    <property type="evidence" value="ECO:0007669"/>
    <property type="project" value="InterPro"/>
</dbReference>
<evidence type="ECO:0000313" key="7">
    <source>
        <dbReference type="Proteomes" id="UP000271003"/>
    </source>
</evidence>
<dbReference type="InterPro" id="IPR020568">
    <property type="entry name" value="Ribosomal_Su5_D2-typ_SF"/>
</dbReference>
<evidence type="ECO:0000256" key="2">
    <source>
        <dbReference type="ARBA" id="ARBA00022722"/>
    </source>
</evidence>